<accession>A0A060PS12</accession>
<evidence type="ECO:0000256" key="1">
    <source>
        <dbReference type="SAM" id="Phobius"/>
    </source>
</evidence>
<feature type="transmembrane region" description="Helical" evidence="1">
    <location>
        <begin position="39"/>
        <end position="62"/>
    </location>
</feature>
<dbReference type="HOGENOM" id="CLU_163201_1_0_7"/>
<keyword evidence="1" id="KW-0472">Membrane</keyword>
<keyword evidence="1" id="KW-1133">Transmembrane helix</keyword>
<dbReference type="Proteomes" id="UP000031662">
    <property type="component" value="Chromosome"/>
</dbReference>
<evidence type="ECO:0000313" key="2">
    <source>
        <dbReference type="EMBL" id="BAO98394.1"/>
    </source>
</evidence>
<name>A0A060PS12_HELPX</name>
<organism evidence="2 3">
    <name type="scientific">Helicobacter pylori NY40</name>
    <dbReference type="NCBI Taxonomy" id="1426844"/>
    <lineage>
        <taxon>Bacteria</taxon>
        <taxon>Pseudomonadati</taxon>
        <taxon>Campylobacterota</taxon>
        <taxon>Epsilonproteobacteria</taxon>
        <taxon>Campylobacterales</taxon>
        <taxon>Helicobacteraceae</taxon>
        <taxon>Helicobacter</taxon>
    </lineage>
</organism>
<keyword evidence="1" id="KW-0812">Transmembrane</keyword>
<gene>
    <name evidence="2" type="ORF">NY40_1387</name>
</gene>
<protein>
    <recommendedName>
        <fullName evidence="4">Septum formation initiator</fullName>
    </recommendedName>
</protein>
<dbReference type="AlphaFoldDB" id="A0A060PS12"/>
<sequence length="114" mass="13225">MNIKTHSSNEKERFVHIEEDEKEELFAGTTNENSHGLSLMALIGVLVFGGAFLALLAPKIYLSNNIYYISRKINTLEDQKRLLLEEQQILKNELEKERFKYYIENSENIGDIAF</sequence>
<dbReference type="RefSeq" id="WP_041051383.1">
    <property type="nucleotide sequence ID" value="NZ_AP014523.1"/>
</dbReference>
<reference evidence="2 3" key="1">
    <citation type="submission" date="2013-11" db="EMBL/GenBank/DDBJ databases">
        <title>Estimation of Helicobacter pylori bacteriophage ecology using H. pylori isolates.</title>
        <authorList>
            <person name="Uchiyama J."/>
            <person name="Takemura-Uchiyama I."/>
            <person name="Ujihara T."/>
            <person name="Matsuzaki S."/>
        </authorList>
    </citation>
    <scope>NUCLEOTIDE SEQUENCE [LARGE SCALE GENOMIC DNA]</scope>
    <source>
        <strain evidence="2 3">NY40</strain>
    </source>
</reference>
<evidence type="ECO:0008006" key="4">
    <source>
        <dbReference type="Google" id="ProtNLM"/>
    </source>
</evidence>
<evidence type="ECO:0000313" key="3">
    <source>
        <dbReference type="Proteomes" id="UP000031662"/>
    </source>
</evidence>
<proteinExistence type="predicted"/>
<dbReference type="EMBL" id="AP014523">
    <property type="protein sequence ID" value="BAO98394.1"/>
    <property type="molecule type" value="Genomic_DNA"/>
</dbReference>